<dbReference type="EMBL" id="LT635767">
    <property type="protein sequence ID" value="SGZ55741.1"/>
    <property type="molecule type" value="Genomic_DNA"/>
</dbReference>
<dbReference type="GO" id="GO:0140042">
    <property type="term" value="P:lipid droplet formation"/>
    <property type="evidence" value="ECO:0007669"/>
    <property type="project" value="UniProtKB-UniRule"/>
</dbReference>
<reference evidence="10 11" key="1">
    <citation type="submission" date="2016-10" db="EMBL/GenBank/DDBJ databases">
        <authorList>
            <person name="de Groot N.N."/>
        </authorList>
    </citation>
    <scope>NUCLEOTIDE SEQUENCE [LARGE SCALE GENOMIC DNA]</scope>
    <source>
        <strain evidence="10 11">PYCC 4715</strain>
    </source>
</reference>
<feature type="transmembrane region" description="Helical" evidence="9">
    <location>
        <begin position="271"/>
        <end position="288"/>
    </location>
</feature>
<keyword evidence="8" id="KW-0444">Lipid biosynthesis</keyword>
<feature type="active site" evidence="8">
    <location>
        <position position="190"/>
    </location>
</feature>
<evidence type="ECO:0000256" key="6">
    <source>
        <dbReference type="ARBA" id="ARBA00023098"/>
    </source>
</evidence>
<comment type="function">
    <text evidence="8">Fatty acyl-coenzyme A (CoA) diphosphatase that hydrolyzes fatty acyl-CoA to yield acyl-4'-phosphopantetheine and adenosine 3',5'-bisphosphate. Preferentially hydrolyzes unsaturated long-chain acyl-CoA substrates in the endoplasmic reticulum (ER) lumen. This catalytic activity is required for maintaining ER structure and for lipid droplets (LDs) biogenesis, which are lipid storage organelles involved in maintaining lipid and energy homeostasis. May directly bind to diacylglycerol (DAGs) and triacylglycerol, which is also important for LD biogenesis. May support directional budding of nacent LDs from the ER into the cytosol by reducing DAG levels at sites of LD formation. May play a role in the regulation of cell morphology and cytoskeletal organization. Involved in phospholipid biosynthesis.</text>
</comment>
<comment type="catalytic activity">
    <reaction evidence="8">
        <text>hexadecanoyl-CoA + H2O = S-hexadecanoyl-4'-phosphopantetheine + adenosine 3',5'-bisphosphate + 2 H(+)</text>
        <dbReference type="Rhea" id="RHEA:50032"/>
        <dbReference type="ChEBI" id="CHEBI:15377"/>
        <dbReference type="ChEBI" id="CHEBI:15378"/>
        <dbReference type="ChEBI" id="CHEBI:57379"/>
        <dbReference type="ChEBI" id="CHEBI:58343"/>
        <dbReference type="ChEBI" id="CHEBI:132018"/>
    </reaction>
</comment>
<gene>
    <name evidence="8" type="primary">SCS3</name>
    <name evidence="8" type="synonym">FIT2B</name>
    <name evidence="10" type="ORF">SAMEA4029009_CIC11G00000003701</name>
</gene>
<keyword evidence="4 8" id="KW-0256">Endoplasmic reticulum</keyword>
<dbReference type="PANTHER" id="PTHR23129">
    <property type="entry name" value="ACYL-COENZYME A DIPHOSPHATASE FITM2"/>
    <property type="match status" value="1"/>
</dbReference>
<keyword evidence="3 8" id="KW-0378">Hydrolase</keyword>
<comment type="catalytic activity">
    <reaction evidence="8">
        <text>(5Z,8Z,11Z,14Z)-eicosatetraenoyl-CoA + H2O = S-(5Z,8Z,11Z,14Z-eicosatetraenoyl)-4'-phosphopantetheine + adenosine 3',5'-bisphosphate + 2 H(+)</text>
        <dbReference type="Rhea" id="RHEA:65568"/>
        <dbReference type="ChEBI" id="CHEBI:15377"/>
        <dbReference type="ChEBI" id="CHEBI:15378"/>
        <dbReference type="ChEBI" id="CHEBI:57368"/>
        <dbReference type="ChEBI" id="CHEBI:58343"/>
        <dbReference type="ChEBI" id="CHEBI:156554"/>
    </reaction>
</comment>
<keyword evidence="8" id="KW-1208">Phospholipid metabolism</keyword>
<evidence type="ECO:0000256" key="9">
    <source>
        <dbReference type="SAM" id="Phobius"/>
    </source>
</evidence>
<keyword evidence="6" id="KW-0443">Lipid metabolism</keyword>
<dbReference type="Proteomes" id="UP000182259">
    <property type="component" value="Chromosome IV"/>
</dbReference>
<keyword evidence="7 8" id="KW-0472">Membrane</keyword>
<comment type="catalytic activity">
    <reaction evidence="8">
        <text>(9Z)-octadecenoyl-CoA + H2O = S-(9Z-octadecenoyl)-4'-phosphopantetheine + adenosine 3',5'-bisphosphate + 2 H(+)</text>
        <dbReference type="Rhea" id="RHEA:65564"/>
        <dbReference type="ChEBI" id="CHEBI:15377"/>
        <dbReference type="ChEBI" id="CHEBI:15378"/>
        <dbReference type="ChEBI" id="CHEBI:57387"/>
        <dbReference type="ChEBI" id="CHEBI:58343"/>
        <dbReference type="ChEBI" id="CHEBI:156553"/>
    </reaction>
</comment>
<dbReference type="PANTHER" id="PTHR23129:SF0">
    <property type="entry name" value="ACYL-COENZYME A DIPHOSPHATASE FITM2"/>
    <property type="match status" value="1"/>
</dbReference>
<feature type="transmembrane region" description="Helical" evidence="9">
    <location>
        <begin position="244"/>
        <end position="264"/>
    </location>
</feature>
<feature type="transmembrane region" description="Helical" evidence="9">
    <location>
        <begin position="70"/>
        <end position="87"/>
    </location>
</feature>
<protein>
    <recommendedName>
        <fullName evidence="8">Acyl-coenzyme A diphosphatase SCS3</fullName>
        <ecNumber evidence="8">3.6.1.-</ecNumber>
    </recommendedName>
    <alternativeName>
        <fullName evidence="8">FIT family protein SCS3</fullName>
    </alternativeName>
</protein>
<keyword evidence="5 8" id="KW-1133">Transmembrane helix</keyword>
<accession>A0A1L0GHN4</accession>
<feature type="active site" evidence="8">
    <location>
        <position position="265"/>
    </location>
</feature>
<dbReference type="AlphaFoldDB" id="A0A1L0GHN4"/>
<sequence length="311" mass="36081">MNNEAIYNRHMAKANRALTSLNSIRCTLAELSYAASFLLNFILGKLLHIVSQQEEVYNYYNDKGNIFNQLFVKKGWGWTTFVVVLFYSVEMYRRPNGKVLAGAVVRYILATIWWIAFTQWFFGHPIMDKVFLMTGGKCANIAADRLHRLDVLMVSLFQELDGKFESRNVSSATCRRVRGTWEGGHDPLGHVFLLVHSSLYLFHEIKPYWPGWKMFIRQIQVNVRALTKSVVERVSGVIQTTPQVAVVALLLLWWFMLLMTNMYFHLLAEKLVGLLFGYAGVIAVYYVPRWVRAKQDVVERNEKEKLKGERR</sequence>
<keyword evidence="2 8" id="KW-0812">Transmembrane</keyword>
<dbReference type="GO" id="GO:0005789">
    <property type="term" value="C:endoplasmic reticulum membrane"/>
    <property type="evidence" value="ECO:0007669"/>
    <property type="project" value="UniProtKB-SubCell"/>
</dbReference>
<feature type="transmembrane region" description="Helical" evidence="9">
    <location>
        <begin position="99"/>
        <end position="122"/>
    </location>
</feature>
<dbReference type="HAMAP" id="MF_03231">
    <property type="entry name" value="SCS3"/>
    <property type="match status" value="1"/>
</dbReference>
<dbReference type="InterPro" id="IPR019388">
    <property type="entry name" value="FIT"/>
</dbReference>
<evidence type="ECO:0000256" key="8">
    <source>
        <dbReference type="HAMAP-Rule" id="MF_03231"/>
    </source>
</evidence>
<comment type="catalytic activity">
    <reaction evidence="8">
        <text>an acyl-CoA + H2O = an acyl-4'-phosphopantetheine + adenosine 3',5'-bisphosphate + 2 H(+)</text>
        <dbReference type="Rhea" id="RHEA:50044"/>
        <dbReference type="ChEBI" id="CHEBI:15377"/>
        <dbReference type="ChEBI" id="CHEBI:15378"/>
        <dbReference type="ChEBI" id="CHEBI:58342"/>
        <dbReference type="ChEBI" id="CHEBI:58343"/>
        <dbReference type="ChEBI" id="CHEBI:132023"/>
    </reaction>
</comment>
<evidence type="ECO:0000313" key="10">
    <source>
        <dbReference type="EMBL" id="SGZ55741.1"/>
    </source>
</evidence>
<name>A0A1L0GHN4_9ASCO</name>
<keyword evidence="8" id="KW-0594">Phospholipid biosynthesis</keyword>
<dbReference type="EC" id="3.6.1.-" evidence="8"/>
<comment type="subcellular location">
    <subcellularLocation>
        <location evidence="1 8">Endoplasmic reticulum membrane</location>
        <topology evidence="1 8">Multi-pass membrane protein</topology>
    </subcellularLocation>
</comment>
<comment type="similarity">
    <text evidence="8">Belongs to the FIT family. Fungal FIT2B/SCS3 subfamily.</text>
</comment>
<dbReference type="GO" id="GO:0010945">
    <property type="term" value="F:coenzyme A diphosphatase activity"/>
    <property type="evidence" value="ECO:0007669"/>
    <property type="project" value="InterPro"/>
</dbReference>
<proteinExistence type="inferred from homology"/>
<evidence type="ECO:0000256" key="2">
    <source>
        <dbReference type="ARBA" id="ARBA00022692"/>
    </source>
</evidence>
<evidence type="ECO:0000256" key="5">
    <source>
        <dbReference type="ARBA" id="ARBA00022989"/>
    </source>
</evidence>
<evidence type="ECO:0000313" key="11">
    <source>
        <dbReference type="Proteomes" id="UP000182259"/>
    </source>
</evidence>
<evidence type="ECO:0000256" key="4">
    <source>
        <dbReference type="ARBA" id="ARBA00022824"/>
    </source>
</evidence>
<evidence type="ECO:0000256" key="7">
    <source>
        <dbReference type="ARBA" id="ARBA00023136"/>
    </source>
</evidence>
<evidence type="ECO:0000256" key="3">
    <source>
        <dbReference type="ARBA" id="ARBA00022801"/>
    </source>
</evidence>
<organism evidence="10 11">
    <name type="scientific">Sungouiella intermedia</name>
    <dbReference type="NCBI Taxonomy" id="45354"/>
    <lineage>
        <taxon>Eukaryota</taxon>
        <taxon>Fungi</taxon>
        <taxon>Dikarya</taxon>
        <taxon>Ascomycota</taxon>
        <taxon>Saccharomycotina</taxon>
        <taxon>Pichiomycetes</taxon>
        <taxon>Metschnikowiaceae</taxon>
        <taxon>Sungouiella</taxon>
    </lineage>
</organism>
<dbReference type="GO" id="GO:0008654">
    <property type="term" value="P:phospholipid biosynthetic process"/>
    <property type="evidence" value="ECO:0007669"/>
    <property type="project" value="UniProtKB-KW"/>
</dbReference>
<dbReference type="InterPro" id="IPR046400">
    <property type="entry name" value="SCS3"/>
</dbReference>
<evidence type="ECO:0000256" key="1">
    <source>
        <dbReference type="ARBA" id="ARBA00004477"/>
    </source>
</evidence>
<dbReference type="Pfam" id="PF10261">
    <property type="entry name" value="FIT"/>
    <property type="match status" value="1"/>
</dbReference>